<feature type="region of interest" description="Disordered" evidence="7">
    <location>
        <begin position="1"/>
        <end position="37"/>
    </location>
</feature>
<dbReference type="SUPFAM" id="SSF57959">
    <property type="entry name" value="Leucine zipper domain"/>
    <property type="match status" value="1"/>
</dbReference>
<dbReference type="FunFam" id="1.20.5.170:FF:000003">
    <property type="entry name" value="cAMP-responsive element modulator isoform X2"/>
    <property type="match status" value="1"/>
</dbReference>
<organism evidence="9 10">
    <name type="scientific">Hemibagrus wyckioides</name>
    <dbReference type="NCBI Taxonomy" id="337641"/>
    <lineage>
        <taxon>Eukaryota</taxon>
        <taxon>Metazoa</taxon>
        <taxon>Chordata</taxon>
        <taxon>Craniata</taxon>
        <taxon>Vertebrata</taxon>
        <taxon>Euteleostomi</taxon>
        <taxon>Actinopterygii</taxon>
        <taxon>Neopterygii</taxon>
        <taxon>Teleostei</taxon>
        <taxon>Ostariophysi</taxon>
        <taxon>Siluriformes</taxon>
        <taxon>Bagridae</taxon>
        <taxon>Hemibagrus</taxon>
    </lineage>
</organism>
<keyword evidence="10" id="KW-1185">Reference proteome</keyword>
<keyword evidence="6" id="KW-0175">Coiled coil</keyword>
<accession>A0A9D3NDV4</accession>
<evidence type="ECO:0000313" key="10">
    <source>
        <dbReference type="Proteomes" id="UP000824219"/>
    </source>
</evidence>
<dbReference type="EMBL" id="JAHKSW010000020">
    <property type="protein sequence ID" value="KAG7319679.1"/>
    <property type="molecule type" value="Genomic_DNA"/>
</dbReference>
<sequence>MAVTGDETESAATGDMPAYHMRSTSSGLPQGMVMAPSPRAIHSPEQQAEATLKREVRLMKNRQAARECRRKKKEYVKCLENRVAVLENQNKTLIEELRALKDIYCHKPE</sequence>
<dbReference type="GO" id="GO:0035497">
    <property type="term" value="F:cAMP response element binding"/>
    <property type="evidence" value="ECO:0007669"/>
    <property type="project" value="TreeGrafter"/>
</dbReference>
<feature type="coiled-coil region" evidence="6">
    <location>
        <begin position="69"/>
        <end position="103"/>
    </location>
</feature>
<dbReference type="AlphaFoldDB" id="A0A9D3NDV4"/>
<evidence type="ECO:0000256" key="6">
    <source>
        <dbReference type="SAM" id="Coils"/>
    </source>
</evidence>
<evidence type="ECO:0000256" key="5">
    <source>
        <dbReference type="ARBA" id="ARBA00023242"/>
    </source>
</evidence>
<name>A0A9D3NDV4_9TELE</name>
<dbReference type="PRINTS" id="PR00041">
    <property type="entry name" value="LEUZIPPRCREB"/>
</dbReference>
<dbReference type="GO" id="GO:1990589">
    <property type="term" value="C:ATF4-CREB1 transcription factor complex"/>
    <property type="evidence" value="ECO:0007669"/>
    <property type="project" value="TreeGrafter"/>
</dbReference>
<dbReference type="CDD" id="cd14690">
    <property type="entry name" value="bZIP_CREB1"/>
    <property type="match status" value="1"/>
</dbReference>
<proteinExistence type="predicted"/>
<comment type="caution">
    <text evidence="9">The sequence shown here is derived from an EMBL/GenBank/DDBJ whole genome shotgun (WGS) entry which is preliminary data.</text>
</comment>
<evidence type="ECO:0000259" key="8">
    <source>
        <dbReference type="PROSITE" id="PS50217"/>
    </source>
</evidence>
<dbReference type="PROSITE" id="PS50217">
    <property type="entry name" value="BZIP"/>
    <property type="match status" value="1"/>
</dbReference>
<evidence type="ECO:0000256" key="4">
    <source>
        <dbReference type="ARBA" id="ARBA00023163"/>
    </source>
</evidence>
<dbReference type="PANTHER" id="PTHR45879:SF1">
    <property type="entry name" value="CYCLIC AMP-RESPONSIVE ELEMENT-BINDING PROTEIN 1"/>
    <property type="match status" value="1"/>
</dbReference>
<dbReference type="OrthoDB" id="5970722at2759"/>
<evidence type="ECO:0000256" key="2">
    <source>
        <dbReference type="ARBA" id="ARBA00023015"/>
    </source>
</evidence>
<dbReference type="InterPro" id="IPR001630">
    <property type="entry name" value="Leuzip_CREB"/>
</dbReference>
<dbReference type="PANTHER" id="PTHR45879">
    <property type="entry name" value="CYCLIC AMP RESPONSE ELEMENT-BINDING PROTEIN B"/>
    <property type="match status" value="1"/>
</dbReference>
<dbReference type="InterPro" id="IPR046347">
    <property type="entry name" value="bZIP_sf"/>
</dbReference>
<protein>
    <recommendedName>
        <fullName evidence="8">BZIP domain-containing protein</fullName>
    </recommendedName>
</protein>
<keyword evidence="3" id="KW-0238">DNA-binding</keyword>
<dbReference type="SMART" id="SM00338">
    <property type="entry name" value="BRLZ"/>
    <property type="match status" value="1"/>
</dbReference>
<dbReference type="Pfam" id="PF00170">
    <property type="entry name" value="bZIP_1"/>
    <property type="match status" value="1"/>
</dbReference>
<evidence type="ECO:0000256" key="7">
    <source>
        <dbReference type="SAM" id="MobiDB-lite"/>
    </source>
</evidence>
<dbReference type="Gene3D" id="1.20.5.170">
    <property type="match status" value="1"/>
</dbReference>
<evidence type="ECO:0000313" key="9">
    <source>
        <dbReference type="EMBL" id="KAG7319679.1"/>
    </source>
</evidence>
<gene>
    <name evidence="9" type="ORF">KOW79_016822</name>
</gene>
<dbReference type="GO" id="GO:0000981">
    <property type="term" value="F:DNA-binding transcription factor activity, RNA polymerase II-specific"/>
    <property type="evidence" value="ECO:0007669"/>
    <property type="project" value="TreeGrafter"/>
</dbReference>
<dbReference type="Proteomes" id="UP000824219">
    <property type="component" value="Linkage Group LG20"/>
</dbReference>
<dbReference type="PROSITE" id="PS00036">
    <property type="entry name" value="BZIP_BASIC"/>
    <property type="match status" value="1"/>
</dbReference>
<evidence type="ECO:0000256" key="3">
    <source>
        <dbReference type="ARBA" id="ARBA00023125"/>
    </source>
</evidence>
<keyword evidence="4" id="KW-0804">Transcription</keyword>
<evidence type="ECO:0000256" key="1">
    <source>
        <dbReference type="ARBA" id="ARBA00004123"/>
    </source>
</evidence>
<keyword evidence="2" id="KW-0805">Transcription regulation</keyword>
<reference evidence="9 10" key="1">
    <citation type="submission" date="2021-06" db="EMBL/GenBank/DDBJ databases">
        <title>Chromosome-level genome assembly of the red-tail catfish (Hemibagrus wyckioides).</title>
        <authorList>
            <person name="Shao F."/>
        </authorList>
    </citation>
    <scope>NUCLEOTIDE SEQUENCE [LARGE SCALE GENOMIC DNA]</scope>
    <source>
        <strain evidence="9">EC202008001</strain>
        <tissue evidence="9">Blood</tissue>
    </source>
</reference>
<dbReference type="InterPro" id="IPR004827">
    <property type="entry name" value="bZIP"/>
</dbReference>
<comment type="subcellular location">
    <subcellularLocation>
        <location evidence="1">Nucleus</location>
    </subcellularLocation>
</comment>
<feature type="domain" description="BZIP" evidence="8">
    <location>
        <begin position="51"/>
        <end position="102"/>
    </location>
</feature>
<keyword evidence="5" id="KW-0539">Nucleus</keyword>